<proteinExistence type="predicted"/>
<gene>
    <name evidence="1" type="ORF">NCTC11842_02396</name>
</gene>
<sequence>MKLEVTRRTREELFLTIDKSTDDHIALKVLRQLGITKATS</sequence>
<dbReference type="AlphaFoldDB" id="A0A2X2CPM9"/>
<protein>
    <submittedName>
        <fullName evidence="1">Uncharacterized protein</fullName>
    </submittedName>
</protein>
<accession>A0A2X2CPM9</accession>
<evidence type="ECO:0000313" key="1">
    <source>
        <dbReference type="EMBL" id="SPZ07586.1"/>
    </source>
</evidence>
<dbReference type="EMBL" id="UAUF01000012">
    <property type="protein sequence ID" value="SPZ07586.1"/>
    <property type="molecule type" value="Genomic_DNA"/>
</dbReference>
<organism evidence="1 2">
    <name type="scientific">Pseudomonas luteola</name>
    <dbReference type="NCBI Taxonomy" id="47886"/>
    <lineage>
        <taxon>Bacteria</taxon>
        <taxon>Pseudomonadati</taxon>
        <taxon>Pseudomonadota</taxon>
        <taxon>Gammaproteobacteria</taxon>
        <taxon>Pseudomonadales</taxon>
        <taxon>Pseudomonadaceae</taxon>
        <taxon>Pseudomonas</taxon>
    </lineage>
</organism>
<reference evidence="1 2" key="1">
    <citation type="submission" date="2018-06" db="EMBL/GenBank/DDBJ databases">
        <authorList>
            <consortium name="Pathogen Informatics"/>
            <person name="Doyle S."/>
        </authorList>
    </citation>
    <scope>NUCLEOTIDE SEQUENCE [LARGE SCALE GENOMIC DNA]</scope>
    <source>
        <strain evidence="1 2">NCTC11842</strain>
    </source>
</reference>
<name>A0A2X2CPM9_PSELU</name>
<dbReference type="Proteomes" id="UP000250443">
    <property type="component" value="Unassembled WGS sequence"/>
</dbReference>
<evidence type="ECO:0000313" key="2">
    <source>
        <dbReference type="Proteomes" id="UP000250443"/>
    </source>
</evidence>